<sequence>MSNLQRGYKIKILNTIQTLIILRRPSQVAMRYNNKSKSNQKIYSEQSLSLQVKFDERLKQKQIYKNQEIQMIRNRLEGILKVYRIENQSQAIQCILEQQSLNQSKKQNQNFTFNIIRYILNSLILTYNKTLKQSAYHKLNIQKLLYQTSFLNNLNITISNQIIYSKIMDQLDLARMKFIKCIQYISLECTQILGMTKVNIINIIMEQWNKSSAKDLSIAPKGTINQLFNLCGLETSWDLKDCFQIKNLITTKKNQLNQFKKQNTSFEEICQNCNMIMEQIMKIQNRVPCTQNLFDIITKKSSIYKQGYIQVIEFDSDEEISTGKLRLLIGSQRLRL</sequence>
<proteinExistence type="predicted"/>
<reference evidence="1" key="1">
    <citation type="submission" date="2021-01" db="EMBL/GenBank/DDBJ databases">
        <authorList>
            <consortium name="Genoscope - CEA"/>
            <person name="William W."/>
        </authorList>
    </citation>
    <scope>NUCLEOTIDE SEQUENCE</scope>
</reference>
<accession>A0A8S1SYY0</accession>
<gene>
    <name evidence="1" type="ORF">POCTA_138.1.T0160240</name>
</gene>
<keyword evidence="2" id="KW-1185">Reference proteome</keyword>
<dbReference type="Proteomes" id="UP000683925">
    <property type="component" value="Unassembled WGS sequence"/>
</dbReference>
<dbReference type="AlphaFoldDB" id="A0A8S1SYY0"/>
<name>A0A8S1SYY0_PAROT</name>
<evidence type="ECO:0000313" key="2">
    <source>
        <dbReference type="Proteomes" id="UP000683925"/>
    </source>
</evidence>
<comment type="caution">
    <text evidence="1">The sequence shown here is derived from an EMBL/GenBank/DDBJ whole genome shotgun (WGS) entry which is preliminary data.</text>
</comment>
<dbReference type="EMBL" id="CAJJDP010000016">
    <property type="protein sequence ID" value="CAD8144608.1"/>
    <property type="molecule type" value="Genomic_DNA"/>
</dbReference>
<evidence type="ECO:0000313" key="1">
    <source>
        <dbReference type="EMBL" id="CAD8144608.1"/>
    </source>
</evidence>
<protein>
    <submittedName>
        <fullName evidence="1">Uncharacterized protein</fullName>
    </submittedName>
</protein>
<organism evidence="1 2">
    <name type="scientific">Paramecium octaurelia</name>
    <dbReference type="NCBI Taxonomy" id="43137"/>
    <lineage>
        <taxon>Eukaryota</taxon>
        <taxon>Sar</taxon>
        <taxon>Alveolata</taxon>
        <taxon>Ciliophora</taxon>
        <taxon>Intramacronucleata</taxon>
        <taxon>Oligohymenophorea</taxon>
        <taxon>Peniculida</taxon>
        <taxon>Parameciidae</taxon>
        <taxon>Paramecium</taxon>
    </lineage>
</organism>